<dbReference type="GO" id="GO:0035556">
    <property type="term" value="P:intracellular signal transduction"/>
    <property type="evidence" value="ECO:0007669"/>
    <property type="project" value="InterPro"/>
</dbReference>
<dbReference type="CDD" id="cd07302">
    <property type="entry name" value="CHD"/>
    <property type="match status" value="1"/>
</dbReference>
<keyword evidence="12 14" id="KW-0141">cGMP biosynthesis</keyword>
<evidence type="ECO:0000256" key="10">
    <source>
        <dbReference type="ARBA" id="ARBA00023180"/>
    </source>
</evidence>
<evidence type="ECO:0000256" key="2">
    <source>
        <dbReference type="ARBA" id="ARBA00004479"/>
    </source>
</evidence>
<dbReference type="PROSITE" id="PS00452">
    <property type="entry name" value="GUANYLATE_CYCLASE_1"/>
    <property type="match status" value="1"/>
</dbReference>
<proteinExistence type="inferred from homology"/>
<dbReference type="CDD" id="cd06370">
    <property type="entry name" value="PBP1_SAP_GC-like"/>
    <property type="match status" value="1"/>
</dbReference>
<dbReference type="GO" id="GO:0001653">
    <property type="term" value="F:peptide receptor activity"/>
    <property type="evidence" value="ECO:0007669"/>
    <property type="project" value="TreeGrafter"/>
</dbReference>
<dbReference type="PROSITE" id="PS50011">
    <property type="entry name" value="PROTEIN_KINASE_DOM"/>
    <property type="match status" value="1"/>
</dbReference>
<dbReference type="GO" id="GO:0004672">
    <property type="term" value="F:protein kinase activity"/>
    <property type="evidence" value="ECO:0007669"/>
    <property type="project" value="InterPro"/>
</dbReference>
<evidence type="ECO:0000256" key="5">
    <source>
        <dbReference type="ARBA" id="ARBA00022729"/>
    </source>
</evidence>
<keyword evidence="7" id="KW-1133">Transmembrane helix</keyword>
<dbReference type="Pfam" id="PF00211">
    <property type="entry name" value="Guanylate_cyc"/>
    <property type="match status" value="1"/>
</dbReference>
<sequence length="1320" mass="149241">MSYFFILVVLIIRSECITIPVGYLTSLEGDRIGLTVSGAMQYAVHMVNSNVELLKGHKLEFRWNDTKGDVLISTKAITDMLCNETLAFFGPDGSCSVEATVAASWNRPIIAYKCADYKVSDKKLFPTFTRTFPPDTQVTKSIIALMKFYRWTRFSIVYENTDKWKTVADSLKSLATKSGFTVNATEKFNDYHECCTERLPCCNEQIIYNIIDKTKHGTRLYVFLGGPKQFTDFIETMQMLQLLNGEYMVIGVDWETFSDQRASEFLWKQNIVNEFGHCGEVEAPSETAVKSLMIVVPTPPGENFLSFADKVEDYNQREPFSFPAPPVLFKFKKHIPIYAAYLYDAVLLYAKALDVLFKQLEEGSKRPVTDEEYMQLAKNGTLITNQIIQLGKYQSVTDVEIVIDKNGDSEGNYTVLAYQPRSYVSKNEKFRCNFILDRVGFFITNRTENINETQAMPKFLPWSDKTLYWPSGLLPPSNNPACGFDRELCPTSSDRLRRSQLAAGILSGIFCIVFLMTVSVYRRWKVEQEIAGLLWKLDPGEIDGYPYKDAPFVASSKISIVSAVSGAGRLGLDTAYFRGTVVHVKPLVYGKRKEISRTTMKEMRLMREIRHDSVNPFIGACVEPNRICLVTEYCAKRSLMDILENDDIKLDSMFVASLVHDLIKALLYLQGTELACHGNLKSSNCVLTARWSLRVTDFGLHDLRVAAESSNIGEHQVNRNLLWKSPEILRHPLSYPRGSREGDVYAFGIILHEIVARQGPFGMYDMDPKDIVQYVTYGCPDNSAVPFRPSIAACLENDTGFSCPEYVIQCMQDCWAEDPMSRPNFKEIRAKLTPMKEGMKKDIMDQMMEMMVKYANNLEDIVDERTRLLFEEKQKTEDLLHRMLPAPVATKLTRGTGVEPESFDAVTVYFSDIVGFTQMSAESTPLQVVNLLNDLYTVFDRIIRGYDVYKVETIGDAYMVVSGLPIRNGDRHAGEIASMALDLLARVKTFTIDHKPNDRLLLRIGIHSGPLVAGVVGLAMPRYCLFGDTVNTASRMESTGEAWRIHISGRCREYLERIGGYAIEERGLVPMKGKGEVMTYWLTGTTDLAIKPRDAMTPEPPPLFCRPTSDARRISSRDNHGSEGTPNNNCFHSVYPLTHTEGSNTTIQENQSDSCLCRKNDDSGKWSFWSASKNSLSPSNFKGKEIMQAQSPLACDSSETIDKCPRRRKRSSSMREENLVQFLNVPQASYWRETRSLDSFPPNLRHNCDKSSNDSSIENNYDPLIHEVANTQSPSESSLLLEPKLKYPGSSVSNWIVNLMHKDASKVNHFEMSFKSETVA</sequence>
<dbReference type="Gene3D" id="1.10.510.10">
    <property type="entry name" value="Transferase(Phosphotransferase) domain 1"/>
    <property type="match status" value="1"/>
</dbReference>
<comment type="subcellular location">
    <subcellularLocation>
        <location evidence="2">Membrane</location>
        <topology evidence="2">Single-pass type I membrane protein</topology>
    </subcellularLocation>
</comment>
<dbReference type="GO" id="GO:0007168">
    <property type="term" value="P:receptor guanylyl cyclase signaling pathway"/>
    <property type="evidence" value="ECO:0007669"/>
    <property type="project" value="TreeGrafter"/>
</dbReference>
<dbReference type="Gene3D" id="3.40.50.2300">
    <property type="match status" value="2"/>
</dbReference>
<evidence type="ECO:0000256" key="3">
    <source>
        <dbReference type="ARBA" id="ARBA00012202"/>
    </source>
</evidence>
<dbReference type="GO" id="GO:0005524">
    <property type="term" value="F:ATP binding"/>
    <property type="evidence" value="ECO:0007669"/>
    <property type="project" value="InterPro"/>
</dbReference>
<evidence type="ECO:0000256" key="7">
    <source>
        <dbReference type="ARBA" id="ARBA00022989"/>
    </source>
</evidence>
<dbReference type="InterPro" id="IPR050401">
    <property type="entry name" value="Cyclic_nucleotide_synthase"/>
</dbReference>
<comment type="similarity">
    <text evidence="13">Belongs to the adenylyl cyclase class-4/guanylyl cyclase family.</text>
</comment>
<dbReference type="InterPro" id="IPR001245">
    <property type="entry name" value="Ser-Thr/Tyr_kinase_cat_dom"/>
</dbReference>
<reference evidence="18" key="1">
    <citation type="submission" date="2023-07" db="EMBL/GenBank/DDBJ databases">
        <title>Chromosome-level genome assembly of Artemia franciscana.</title>
        <authorList>
            <person name="Jo E."/>
        </authorList>
    </citation>
    <scope>NUCLEOTIDE SEQUENCE</scope>
    <source>
        <tissue evidence="18">Whole body</tissue>
    </source>
</reference>
<keyword evidence="11 13" id="KW-0456">Lyase</keyword>
<dbReference type="EC" id="4.6.1.2" evidence="3 14"/>
<dbReference type="GO" id="GO:0005886">
    <property type="term" value="C:plasma membrane"/>
    <property type="evidence" value="ECO:0007669"/>
    <property type="project" value="TreeGrafter"/>
</dbReference>
<evidence type="ECO:0000259" key="16">
    <source>
        <dbReference type="PROSITE" id="PS50011"/>
    </source>
</evidence>
<dbReference type="SUPFAM" id="SSF55073">
    <property type="entry name" value="Nucleotide cyclase"/>
    <property type="match status" value="1"/>
</dbReference>
<dbReference type="FunFam" id="1.10.510.10:FF:000545">
    <property type="entry name" value="Guanylate cyclase"/>
    <property type="match status" value="1"/>
</dbReference>
<evidence type="ECO:0000256" key="8">
    <source>
        <dbReference type="ARBA" id="ARBA00023136"/>
    </source>
</evidence>
<dbReference type="InterPro" id="IPR011009">
    <property type="entry name" value="Kinase-like_dom_sf"/>
</dbReference>
<dbReference type="SMART" id="SM00044">
    <property type="entry name" value="CYCc"/>
    <property type="match status" value="1"/>
</dbReference>
<dbReference type="SUPFAM" id="SSF53822">
    <property type="entry name" value="Periplasmic binding protein-like I"/>
    <property type="match status" value="1"/>
</dbReference>
<accession>A0AA88L2Z1</accession>
<feature type="domain" description="Guanylate cyclase" evidence="17">
    <location>
        <begin position="907"/>
        <end position="1037"/>
    </location>
</feature>
<evidence type="ECO:0000256" key="6">
    <source>
        <dbReference type="ARBA" id="ARBA00022741"/>
    </source>
</evidence>
<protein>
    <recommendedName>
        <fullName evidence="3 14">Guanylate cyclase</fullName>
        <ecNumber evidence="3 14">4.6.1.2</ecNumber>
    </recommendedName>
</protein>
<keyword evidence="5 15" id="KW-0732">Signal</keyword>
<dbReference type="InterPro" id="IPR029787">
    <property type="entry name" value="Nucleotide_cyclase"/>
</dbReference>
<feature type="domain" description="Protein kinase" evidence="16">
    <location>
        <begin position="559"/>
        <end position="836"/>
    </location>
</feature>
<keyword evidence="4" id="KW-0812">Transmembrane</keyword>
<evidence type="ECO:0000313" key="19">
    <source>
        <dbReference type="Proteomes" id="UP001187531"/>
    </source>
</evidence>
<keyword evidence="9" id="KW-0675">Receptor</keyword>
<feature type="signal peptide" evidence="15">
    <location>
        <begin position="1"/>
        <end position="16"/>
    </location>
</feature>
<dbReference type="InterPro" id="IPR000719">
    <property type="entry name" value="Prot_kinase_dom"/>
</dbReference>
<keyword evidence="6" id="KW-0547">Nucleotide-binding</keyword>
<dbReference type="FunFam" id="3.30.70.1230:FF:000019">
    <property type="entry name" value="Guanylate cyclase"/>
    <property type="match status" value="1"/>
</dbReference>
<keyword evidence="10" id="KW-0325">Glycoprotein</keyword>
<dbReference type="InterPro" id="IPR018297">
    <property type="entry name" value="A/G_cyclase_CS"/>
</dbReference>
<dbReference type="PANTHER" id="PTHR11920">
    <property type="entry name" value="GUANYLYL CYCLASE"/>
    <property type="match status" value="1"/>
</dbReference>
<dbReference type="Pfam" id="PF01094">
    <property type="entry name" value="ANF_receptor"/>
    <property type="match status" value="1"/>
</dbReference>
<dbReference type="InterPro" id="IPR028082">
    <property type="entry name" value="Peripla_BP_I"/>
</dbReference>
<keyword evidence="8" id="KW-0472">Membrane</keyword>
<dbReference type="Pfam" id="PF07714">
    <property type="entry name" value="PK_Tyr_Ser-Thr"/>
    <property type="match status" value="1"/>
</dbReference>
<dbReference type="GO" id="GO:0004383">
    <property type="term" value="F:guanylate cyclase activity"/>
    <property type="evidence" value="ECO:0007669"/>
    <property type="project" value="UniProtKB-EC"/>
</dbReference>
<dbReference type="InterPro" id="IPR001054">
    <property type="entry name" value="A/G_cyclase"/>
</dbReference>
<evidence type="ECO:0000313" key="18">
    <source>
        <dbReference type="EMBL" id="KAK2710816.1"/>
    </source>
</evidence>
<keyword evidence="19" id="KW-1185">Reference proteome</keyword>
<comment type="catalytic activity">
    <reaction evidence="1 14">
        <text>GTP = 3',5'-cyclic GMP + diphosphate</text>
        <dbReference type="Rhea" id="RHEA:13665"/>
        <dbReference type="ChEBI" id="CHEBI:33019"/>
        <dbReference type="ChEBI" id="CHEBI:37565"/>
        <dbReference type="ChEBI" id="CHEBI:57746"/>
        <dbReference type="EC" id="4.6.1.2"/>
    </reaction>
</comment>
<evidence type="ECO:0000256" key="12">
    <source>
        <dbReference type="ARBA" id="ARBA00023293"/>
    </source>
</evidence>
<dbReference type="PROSITE" id="PS50125">
    <property type="entry name" value="GUANYLATE_CYCLASE_2"/>
    <property type="match status" value="1"/>
</dbReference>
<evidence type="ECO:0000256" key="13">
    <source>
        <dbReference type="RuleBase" id="RU000405"/>
    </source>
</evidence>
<evidence type="ECO:0000256" key="4">
    <source>
        <dbReference type="ARBA" id="ARBA00022692"/>
    </source>
</evidence>
<evidence type="ECO:0000256" key="15">
    <source>
        <dbReference type="SAM" id="SignalP"/>
    </source>
</evidence>
<name>A0AA88L2Z1_ARTSF</name>
<evidence type="ECO:0000256" key="9">
    <source>
        <dbReference type="ARBA" id="ARBA00023170"/>
    </source>
</evidence>
<gene>
    <name evidence="18" type="ORF">QYM36_012112</name>
</gene>
<evidence type="ECO:0000256" key="1">
    <source>
        <dbReference type="ARBA" id="ARBA00001436"/>
    </source>
</evidence>
<evidence type="ECO:0000256" key="11">
    <source>
        <dbReference type="ARBA" id="ARBA00023239"/>
    </source>
</evidence>
<evidence type="ECO:0000259" key="17">
    <source>
        <dbReference type="PROSITE" id="PS50125"/>
    </source>
</evidence>
<dbReference type="SUPFAM" id="SSF56112">
    <property type="entry name" value="Protein kinase-like (PK-like)"/>
    <property type="match status" value="1"/>
</dbReference>
<evidence type="ECO:0000256" key="14">
    <source>
        <dbReference type="RuleBase" id="RU003431"/>
    </source>
</evidence>
<organism evidence="18 19">
    <name type="scientific">Artemia franciscana</name>
    <name type="common">Brine shrimp</name>
    <name type="synonym">Artemia sanfranciscana</name>
    <dbReference type="NCBI Taxonomy" id="6661"/>
    <lineage>
        <taxon>Eukaryota</taxon>
        <taxon>Metazoa</taxon>
        <taxon>Ecdysozoa</taxon>
        <taxon>Arthropoda</taxon>
        <taxon>Crustacea</taxon>
        <taxon>Branchiopoda</taxon>
        <taxon>Anostraca</taxon>
        <taxon>Artemiidae</taxon>
        <taxon>Artemia</taxon>
    </lineage>
</organism>
<dbReference type="EMBL" id="JAVRJZ010000016">
    <property type="protein sequence ID" value="KAK2710816.1"/>
    <property type="molecule type" value="Genomic_DNA"/>
</dbReference>
<feature type="chain" id="PRO_5041700161" description="Guanylate cyclase" evidence="15">
    <location>
        <begin position="17"/>
        <end position="1320"/>
    </location>
</feature>
<dbReference type="Gene3D" id="3.30.70.1230">
    <property type="entry name" value="Nucleotide cyclase"/>
    <property type="match status" value="1"/>
</dbReference>
<dbReference type="InterPro" id="IPR001828">
    <property type="entry name" value="ANF_lig-bd_rcpt"/>
</dbReference>
<comment type="caution">
    <text evidence="18">The sequence shown here is derived from an EMBL/GenBank/DDBJ whole genome shotgun (WGS) entry which is preliminary data.</text>
</comment>
<dbReference type="Proteomes" id="UP001187531">
    <property type="component" value="Unassembled WGS sequence"/>
</dbReference>
<dbReference type="PANTHER" id="PTHR11920:SF474">
    <property type="entry name" value="RECEPTOR-TYPE GUANYLATE CYCLASE GYC76C"/>
    <property type="match status" value="1"/>
</dbReference>
<dbReference type="GO" id="GO:0004016">
    <property type="term" value="F:adenylate cyclase activity"/>
    <property type="evidence" value="ECO:0007669"/>
    <property type="project" value="TreeGrafter"/>
</dbReference>